<gene>
    <name evidence="2" type="ORF">EYF80_046462</name>
</gene>
<evidence type="ECO:0000256" key="1">
    <source>
        <dbReference type="SAM" id="MobiDB-lite"/>
    </source>
</evidence>
<keyword evidence="3" id="KW-1185">Reference proteome</keyword>
<dbReference type="EMBL" id="SRLO01000974">
    <property type="protein sequence ID" value="TNN43336.1"/>
    <property type="molecule type" value="Genomic_DNA"/>
</dbReference>
<feature type="region of interest" description="Disordered" evidence="1">
    <location>
        <begin position="1"/>
        <end position="53"/>
    </location>
</feature>
<accession>A0A4Z2FQ21</accession>
<feature type="compositionally biased region" description="Gly residues" evidence="1">
    <location>
        <begin position="39"/>
        <end position="49"/>
    </location>
</feature>
<organism evidence="2 3">
    <name type="scientific">Liparis tanakae</name>
    <name type="common">Tanaka's snailfish</name>
    <dbReference type="NCBI Taxonomy" id="230148"/>
    <lineage>
        <taxon>Eukaryota</taxon>
        <taxon>Metazoa</taxon>
        <taxon>Chordata</taxon>
        <taxon>Craniata</taxon>
        <taxon>Vertebrata</taxon>
        <taxon>Euteleostomi</taxon>
        <taxon>Actinopterygii</taxon>
        <taxon>Neopterygii</taxon>
        <taxon>Teleostei</taxon>
        <taxon>Neoteleostei</taxon>
        <taxon>Acanthomorphata</taxon>
        <taxon>Eupercaria</taxon>
        <taxon>Perciformes</taxon>
        <taxon>Cottioidei</taxon>
        <taxon>Cottales</taxon>
        <taxon>Liparidae</taxon>
        <taxon>Liparis</taxon>
    </lineage>
</organism>
<evidence type="ECO:0000313" key="3">
    <source>
        <dbReference type="Proteomes" id="UP000314294"/>
    </source>
</evidence>
<proteinExistence type="predicted"/>
<evidence type="ECO:0000313" key="2">
    <source>
        <dbReference type="EMBL" id="TNN43336.1"/>
    </source>
</evidence>
<comment type="caution">
    <text evidence="2">The sequence shown here is derived from an EMBL/GenBank/DDBJ whole genome shotgun (WGS) entry which is preliminary data.</text>
</comment>
<name>A0A4Z2FQ21_9TELE</name>
<reference evidence="2 3" key="1">
    <citation type="submission" date="2019-03" db="EMBL/GenBank/DDBJ databases">
        <title>First draft genome of Liparis tanakae, snailfish: a comprehensive survey of snailfish specific genes.</title>
        <authorList>
            <person name="Kim W."/>
            <person name="Song I."/>
            <person name="Jeong J.-H."/>
            <person name="Kim D."/>
            <person name="Kim S."/>
            <person name="Ryu S."/>
            <person name="Song J.Y."/>
            <person name="Lee S.K."/>
        </authorList>
    </citation>
    <scope>NUCLEOTIDE SEQUENCE [LARGE SCALE GENOMIC DNA]</scope>
    <source>
        <tissue evidence="2">Muscle</tissue>
    </source>
</reference>
<dbReference type="AlphaFoldDB" id="A0A4Z2FQ21"/>
<dbReference type="Proteomes" id="UP000314294">
    <property type="component" value="Unassembled WGS sequence"/>
</dbReference>
<protein>
    <submittedName>
        <fullName evidence="2">Uncharacterized protein</fullName>
    </submittedName>
</protein>
<sequence>MKSSLLSRPMSADEDPLYIKPERTAPWMGKGERQHVDRSGGGAGAGAGAGSSPPCVTRIMCVRYGNECRASAVRHRSVL</sequence>